<dbReference type="Proteomes" id="UP000194280">
    <property type="component" value="Unassembled WGS sequence"/>
</dbReference>
<evidence type="ECO:0000313" key="1">
    <source>
        <dbReference type="EMBL" id="OTA25695.1"/>
    </source>
</evidence>
<accession>A0A1Z5SXR4</accession>
<dbReference type="AlphaFoldDB" id="A0A1Z5SXR4"/>
<proteinExistence type="predicted"/>
<dbReference type="OrthoDB" id="3914591at2759"/>
<gene>
    <name evidence="1" type="ORF">BTJ68_11116</name>
</gene>
<sequence length="362" mass="40999">MQRLISDGEVLPDDKISTPHGRTLSLITIGAAHGRLNVVRYLLSQGVDPRTLATEWHSSLSSLLELSLLNNHSTLDTIIEDVNFLSGLCVFGNRSSDNQQIYRQDSNVFCIDILLRPRASWSIYDSLRVFYSIVLNFSNASARFLHLVEPALKERAYYSAELDIPTRPKLMHVLAECAGAIDEDQWRAYKHPMAGLVASGIQAGSDLHMLSKTGAGMTPLMHALLGAVSSFDRSLWRKKVIFDRAVAALQQRVQRWLTLLAMAGVDLSSLWRHCEVIALRFGSTATEWGLWVLHPGDCYSGQFWDMVEHPERSIPGAWTESEEFDPEPSVRRNTRFPRGYSMYKLLDSDRVRWPDDLDFFED</sequence>
<dbReference type="VEuPathDB" id="FungiDB:BTJ68_11116"/>
<comment type="caution">
    <text evidence="1">The sequence shown here is derived from an EMBL/GenBank/DDBJ whole genome shotgun (WGS) entry which is preliminary data.</text>
</comment>
<dbReference type="EMBL" id="MUNK01000198">
    <property type="protein sequence ID" value="OTA25695.1"/>
    <property type="molecule type" value="Genomic_DNA"/>
</dbReference>
<dbReference type="InParanoid" id="A0A1Z5SXR4"/>
<evidence type="ECO:0000313" key="2">
    <source>
        <dbReference type="Proteomes" id="UP000194280"/>
    </source>
</evidence>
<reference evidence="1 2" key="1">
    <citation type="submission" date="2017-01" db="EMBL/GenBank/DDBJ databases">
        <title>The recent genome duplication of the halophilic yeast Hortaea werneckii: insights from long-read sequencing.</title>
        <authorList>
            <person name="Sinha S."/>
            <person name="Flibotte S."/>
            <person name="Neira M."/>
            <person name="Lenassi M."/>
            <person name="Gostincar C."/>
            <person name="Stajich J.E."/>
            <person name="Nislow C.E."/>
        </authorList>
    </citation>
    <scope>NUCLEOTIDE SEQUENCE [LARGE SCALE GENOMIC DNA]</scope>
    <source>
        <strain evidence="1 2">EXF-2000</strain>
    </source>
</reference>
<organism evidence="1 2">
    <name type="scientific">Hortaea werneckii EXF-2000</name>
    <dbReference type="NCBI Taxonomy" id="1157616"/>
    <lineage>
        <taxon>Eukaryota</taxon>
        <taxon>Fungi</taxon>
        <taxon>Dikarya</taxon>
        <taxon>Ascomycota</taxon>
        <taxon>Pezizomycotina</taxon>
        <taxon>Dothideomycetes</taxon>
        <taxon>Dothideomycetidae</taxon>
        <taxon>Mycosphaerellales</taxon>
        <taxon>Teratosphaeriaceae</taxon>
        <taxon>Hortaea</taxon>
    </lineage>
</organism>
<name>A0A1Z5SXR4_HORWE</name>
<protein>
    <submittedName>
        <fullName evidence="1">Uncharacterized protein</fullName>
    </submittedName>
</protein>
<keyword evidence="2" id="KW-1185">Reference proteome</keyword>